<dbReference type="EMBL" id="UYRV01024911">
    <property type="protein sequence ID" value="VDK76507.1"/>
    <property type="molecule type" value="Genomic_DNA"/>
</dbReference>
<dbReference type="OrthoDB" id="10263978at2759"/>
<keyword evidence="2" id="KW-1185">Reference proteome</keyword>
<accession>A0A3P6SV47</accession>
<reference evidence="1 2" key="1">
    <citation type="submission" date="2018-11" db="EMBL/GenBank/DDBJ databases">
        <authorList>
            <consortium name="Pathogen Informatics"/>
        </authorList>
    </citation>
    <scope>NUCLEOTIDE SEQUENCE [LARGE SCALE GENOMIC DNA]</scope>
</reference>
<organism evidence="1 2">
    <name type="scientific">Cylicostephanus goldi</name>
    <name type="common">Nematode worm</name>
    <dbReference type="NCBI Taxonomy" id="71465"/>
    <lineage>
        <taxon>Eukaryota</taxon>
        <taxon>Metazoa</taxon>
        <taxon>Ecdysozoa</taxon>
        <taxon>Nematoda</taxon>
        <taxon>Chromadorea</taxon>
        <taxon>Rhabditida</taxon>
        <taxon>Rhabditina</taxon>
        <taxon>Rhabditomorpha</taxon>
        <taxon>Strongyloidea</taxon>
        <taxon>Strongylidae</taxon>
        <taxon>Cylicostephanus</taxon>
    </lineage>
</organism>
<sequence>MMDAIGEEGTGSSALAEFGHLVLDTCYTKIKESLLNFESFDKDTEEMAAHEKTLIRMVLTMGVVVQFSSNLMRTRLDLFDVLKSVLAFDIQGEELQGIGSSTFVNLQLQKEKFLSETIIAFITLR</sequence>
<gene>
    <name evidence="1" type="ORF">CGOC_LOCUS7244</name>
</gene>
<proteinExistence type="predicted"/>
<evidence type="ECO:0000313" key="2">
    <source>
        <dbReference type="Proteomes" id="UP000271889"/>
    </source>
</evidence>
<dbReference type="AlphaFoldDB" id="A0A3P6SV47"/>
<protein>
    <submittedName>
        <fullName evidence="1">Uncharacterized protein</fullName>
    </submittedName>
</protein>
<name>A0A3P6SV47_CYLGO</name>
<dbReference type="Proteomes" id="UP000271889">
    <property type="component" value="Unassembled WGS sequence"/>
</dbReference>
<evidence type="ECO:0000313" key="1">
    <source>
        <dbReference type="EMBL" id="VDK76507.1"/>
    </source>
</evidence>